<proteinExistence type="predicted"/>
<organism evidence="3 4">
    <name type="scientific">Kineococcus xinjiangensis</name>
    <dbReference type="NCBI Taxonomy" id="512762"/>
    <lineage>
        <taxon>Bacteria</taxon>
        <taxon>Bacillati</taxon>
        <taxon>Actinomycetota</taxon>
        <taxon>Actinomycetes</taxon>
        <taxon>Kineosporiales</taxon>
        <taxon>Kineosporiaceae</taxon>
        <taxon>Kineococcus</taxon>
    </lineage>
</organism>
<dbReference type="EMBL" id="PTJD01000013">
    <property type="protein sequence ID" value="PPK92663.1"/>
    <property type="molecule type" value="Genomic_DNA"/>
</dbReference>
<keyword evidence="4" id="KW-1185">Reference proteome</keyword>
<dbReference type="SMART" id="SM00331">
    <property type="entry name" value="PP2C_SIG"/>
    <property type="match status" value="1"/>
</dbReference>
<sequence length="444" mass="47174">MTATPGAFGLPALTGGASCDIPGDPLVTLAHLLEFAHSAAPVELPIAIHDAAQRMGATDVQVLLVDWQQEQLMPLDLDEPDQPPSGAADPNGAAGAVAIEGTTAGRAFTAGTSVVTPVSAAAGGGALVETPSLDGIERLGVLRLRLPLSVEQAGEAVQAHCRRFADLVTQFVATKGRVTDEYHRVRQSRPMTLAAQIQWQVLPPMTAHVSSLTIAGQVEPAYEVGGDAFDYALNRDRTHFAIFDAMGHGVSASVTTALAIGAYRNSRRHGHELAETLERIDTELATEFPDDRYVTAMLGEVDQATGRLLLVNAGHLQPMLLRGRHVHPLPHVEPTLPLGMGLPERPPPLVTEARLQPGDRLFLLTDGILDATNADGVPFGEEMLAGLIERAVLNESPLVELVRSIARGVFDYQHGQLHDDASLLVLDYLGLPGQRPPAGQAPEQ</sequence>
<dbReference type="InterPro" id="IPR036457">
    <property type="entry name" value="PPM-type-like_dom_sf"/>
</dbReference>
<evidence type="ECO:0000256" key="1">
    <source>
        <dbReference type="ARBA" id="ARBA00022801"/>
    </source>
</evidence>
<reference evidence="3 4" key="1">
    <citation type="submission" date="2018-02" db="EMBL/GenBank/DDBJ databases">
        <title>Genomic Encyclopedia of Archaeal and Bacterial Type Strains, Phase II (KMG-II): from individual species to whole genera.</title>
        <authorList>
            <person name="Goeker M."/>
        </authorList>
    </citation>
    <scope>NUCLEOTIDE SEQUENCE [LARGE SCALE GENOMIC DNA]</scope>
    <source>
        <strain evidence="3 4">DSM 22857</strain>
    </source>
</reference>
<dbReference type="GO" id="GO:0016791">
    <property type="term" value="F:phosphatase activity"/>
    <property type="evidence" value="ECO:0007669"/>
    <property type="project" value="TreeGrafter"/>
</dbReference>
<evidence type="ECO:0000313" key="4">
    <source>
        <dbReference type="Proteomes" id="UP000239485"/>
    </source>
</evidence>
<feature type="domain" description="PPM-type phosphatase" evidence="2">
    <location>
        <begin position="209"/>
        <end position="428"/>
    </location>
</feature>
<dbReference type="Gene3D" id="3.60.40.10">
    <property type="entry name" value="PPM-type phosphatase domain"/>
    <property type="match status" value="1"/>
</dbReference>
<comment type="caution">
    <text evidence="3">The sequence shown here is derived from an EMBL/GenBank/DDBJ whole genome shotgun (WGS) entry which is preliminary data.</text>
</comment>
<keyword evidence="1" id="KW-0378">Hydrolase</keyword>
<dbReference type="AlphaFoldDB" id="A0A2S6IEN9"/>
<dbReference type="SUPFAM" id="SSF81606">
    <property type="entry name" value="PP2C-like"/>
    <property type="match status" value="1"/>
</dbReference>
<dbReference type="PANTHER" id="PTHR43156:SF2">
    <property type="entry name" value="STAGE II SPORULATION PROTEIN E"/>
    <property type="match status" value="1"/>
</dbReference>
<gene>
    <name evidence="3" type="ORF">CLV92_11392</name>
</gene>
<dbReference type="Pfam" id="PF07228">
    <property type="entry name" value="SpoIIE"/>
    <property type="match status" value="1"/>
</dbReference>
<evidence type="ECO:0000313" key="3">
    <source>
        <dbReference type="EMBL" id="PPK92663.1"/>
    </source>
</evidence>
<evidence type="ECO:0000259" key="2">
    <source>
        <dbReference type="SMART" id="SM00331"/>
    </source>
</evidence>
<protein>
    <submittedName>
        <fullName evidence="3">Stage II sporulation protein E</fullName>
    </submittedName>
</protein>
<dbReference type="PANTHER" id="PTHR43156">
    <property type="entry name" value="STAGE II SPORULATION PROTEIN E-RELATED"/>
    <property type="match status" value="1"/>
</dbReference>
<name>A0A2S6IEN9_9ACTN</name>
<dbReference type="InterPro" id="IPR001932">
    <property type="entry name" value="PPM-type_phosphatase-like_dom"/>
</dbReference>
<dbReference type="InterPro" id="IPR052016">
    <property type="entry name" value="Bact_Sigma-Reg"/>
</dbReference>
<accession>A0A2S6IEN9</accession>
<dbReference type="Proteomes" id="UP000239485">
    <property type="component" value="Unassembled WGS sequence"/>
</dbReference>